<keyword evidence="2" id="KW-1185">Reference proteome</keyword>
<name>A0ACC2HXQ3_9PLEO</name>
<sequence>MTTTARCFLSALPTTPAASNPSDADSCAVRRIAAGLHSSRAARHVRAQRITRAHHLLRKPARRPRQPRRTAAEHVGAHGVHKGPPAPVCLLLVCQRVEVHGRCRTGMQGPETPPGVVESVQSRDGGVDDA</sequence>
<reference evidence="1" key="1">
    <citation type="submission" date="2022-11" db="EMBL/GenBank/DDBJ databases">
        <title>Genome Sequence of Boeremia exigua.</title>
        <authorList>
            <person name="Buettner E."/>
        </authorList>
    </citation>
    <scope>NUCLEOTIDE SEQUENCE</scope>
    <source>
        <strain evidence="1">CU02</strain>
    </source>
</reference>
<dbReference type="Proteomes" id="UP001153331">
    <property type="component" value="Unassembled WGS sequence"/>
</dbReference>
<gene>
    <name evidence="1" type="ORF">OPT61_g8966</name>
</gene>
<evidence type="ECO:0000313" key="2">
    <source>
        <dbReference type="Proteomes" id="UP001153331"/>
    </source>
</evidence>
<comment type="caution">
    <text evidence="1">The sequence shown here is derived from an EMBL/GenBank/DDBJ whole genome shotgun (WGS) entry which is preliminary data.</text>
</comment>
<dbReference type="EMBL" id="JAPHNI010000960">
    <property type="protein sequence ID" value="KAJ8107296.1"/>
    <property type="molecule type" value="Genomic_DNA"/>
</dbReference>
<evidence type="ECO:0000313" key="1">
    <source>
        <dbReference type="EMBL" id="KAJ8107296.1"/>
    </source>
</evidence>
<accession>A0ACC2HXQ3</accession>
<protein>
    <submittedName>
        <fullName evidence="1">Uncharacterized protein</fullName>
    </submittedName>
</protein>
<organism evidence="1 2">
    <name type="scientific">Boeremia exigua</name>
    <dbReference type="NCBI Taxonomy" id="749465"/>
    <lineage>
        <taxon>Eukaryota</taxon>
        <taxon>Fungi</taxon>
        <taxon>Dikarya</taxon>
        <taxon>Ascomycota</taxon>
        <taxon>Pezizomycotina</taxon>
        <taxon>Dothideomycetes</taxon>
        <taxon>Pleosporomycetidae</taxon>
        <taxon>Pleosporales</taxon>
        <taxon>Pleosporineae</taxon>
        <taxon>Didymellaceae</taxon>
        <taxon>Boeremia</taxon>
    </lineage>
</organism>
<proteinExistence type="predicted"/>